<dbReference type="InterPro" id="IPR020004">
    <property type="entry name" value="UDP-GlcNAc_Epase"/>
</dbReference>
<reference evidence="2" key="1">
    <citation type="journal article" date="2020" name="mSystems">
        <title>Genome- and Community-Level Interaction Insights into Carbon Utilization and Element Cycling Functions of Hydrothermarchaeota in Hydrothermal Sediment.</title>
        <authorList>
            <person name="Zhou Z."/>
            <person name="Liu Y."/>
            <person name="Xu W."/>
            <person name="Pan J."/>
            <person name="Luo Z.H."/>
            <person name="Li M."/>
        </authorList>
    </citation>
    <scope>NUCLEOTIDE SEQUENCE [LARGE SCALE GENOMIC DNA]</scope>
    <source>
        <strain evidence="2">SpSt-339</strain>
    </source>
</reference>
<dbReference type="EMBL" id="DSOK01000072">
    <property type="protein sequence ID" value="HEN14286.1"/>
    <property type="molecule type" value="Genomic_DNA"/>
</dbReference>
<organism evidence="2">
    <name type="scientific">Schlesneria paludicola</name>
    <dbReference type="NCBI Taxonomy" id="360056"/>
    <lineage>
        <taxon>Bacteria</taxon>
        <taxon>Pseudomonadati</taxon>
        <taxon>Planctomycetota</taxon>
        <taxon>Planctomycetia</taxon>
        <taxon>Planctomycetales</taxon>
        <taxon>Planctomycetaceae</taxon>
        <taxon>Schlesneria</taxon>
    </lineage>
</organism>
<dbReference type="EC" id="3.2.1.183" evidence="2"/>
<dbReference type="InterPro" id="IPR003331">
    <property type="entry name" value="UDP_GlcNAc_Epimerase_2_dom"/>
</dbReference>
<dbReference type="InterPro" id="IPR029767">
    <property type="entry name" value="WecB-like"/>
</dbReference>
<feature type="domain" description="UDP-N-acetylglucosamine 2-epimerase" evidence="1">
    <location>
        <begin position="23"/>
        <end position="366"/>
    </location>
</feature>
<dbReference type="SUPFAM" id="SSF53756">
    <property type="entry name" value="UDP-Glycosyltransferase/glycogen phosphorylase"/>
    <property type="match status" value="1"/>
</dbReference>
<dbReference type="CDD" id="cd03786">
    <property type="entry name" value="GTB_UDP-GlcNAc_2-Epimerase"/>
    <property type="match status" value="1"/>
</dbReference>
<gene>
    <name evidence="2" type="primary">neuC</name>
    <name evidence="2" type="ORF">ENQ76_02290</name>
</gene>
<accession>A0A7C2JWS8</accession>
<dbReference type="GO" id="GO:0004553">
    <property type="term" value="F:hydrolase activity, hydrolyzing O-glycosyl compounds"/>
    <property type="evidence" value="ECO:0007669"/>
    <property type="project" value="InterPro"/>
</dbReference>
<evidence type="ECO:0000259" key="1">
    <source>
        <dbReference type="Pfam" id="PF02350"/>
    </source>
</evidence>
<keyword evidence="2" id="KW-0326">Glycosidase</keyword>
<name>A0A7C2JWS8_9PLAN</name>
<evidence type="ECO:0000313" key="2">
    <source>
        <dbReference type="EMBL" id="HEN14286.1"/>
    </source>
</evidence>
<proteinExistence type="predicted"/>
<dbReference type="PANTHER" id="PTHR43174">
    <property type="entry name" value="UDP-N-ACETYLGLUCOSAMINE 2-EPIMERASE"/>
    <property type="match status" value="1"/>
</dbReference>
<comment type="caution">
    <text evidence="2">The sequence shown here is derived from an EMBL/GenBank/DDBJ whole genome shotgun (WGS) entry which is preliminary data.</text>
</comment>
<protein>
    <submittedName>
        <fullName evidence="2">UDP-N-acetylglucosamine 2-epimerase (Hydrolyzing)</fullName>
        <ecNumber evidence="2">3.2.1.183</ecNumber>
    </submittedName>
</protein>
<sequence length="389" mass="42622">MRTVTVITGARSDYGIYRPILQRIAAHPALRLELMVTGMHLTPEYGLTVRQIEQDGYTIRDRIECLTAADTPNAIAQAMGLALIGFAQAFSRQRPELLLALGDRFEMLAAVQAAMPFKIPVAHLHGGESTEGLIDEPIRHSITKLSHYHFASTRTYADRIIQMGESPARVFVSGAPSLDNLRSVTLLSTEELRKRHGLVISEPPLLVTFHPVTLEYEQAARQIDDVLAAIEATGQPVIFTFPNADTSGRIIIQRIEQFVAAHPQAQVAVNLGTQGYFSAMRHAAAMVGNSSSGIIEAASFELPVVNIGNRQRGRVHAENVLDCECHRDEILHAIQRAASPEFRASLSGLVNPYGDGHAAERIVDVLASARLDDGVILKRFHDLPRLRAA</sequence>
<dbReference type="Gene3D" id="3.40.50.2000">
    <property type="entry name" value="Glycogen Phosphorylase B"/>
    <property type="match status" value="2"/>
</dbReference>
<dbReference type="Pfam" id="PF02350">
    <property type="entry name" value="Epimerase_2"/>
    <property type="match status" value="1"/>
</dbReference>
<dbReference type="PANTHER" id="PTHR43174:SF3">
    <property type="entry name" value="UDP-N-ACETYLGLUCOSAMINE 2-EPIMERASE"/>
    <property type="match status" value="1"/>
</dbReference>
<dbReference type="GO" id="GO:0006047">
    <property type="term" value="P:UDP-N-acetylglucosamine metabolic process"/>
    <property type="evidence" value="ECO:0007669"/>
    <property type="project" value="InterPro"/>
</dbReference>
<dbReference type="AlphaFoldDB" id="A0A7C2JWS8"/>
<keyword evidence="2" id="KW-0378">Hydrolase</keyword>
<dbReference type="NCBIfam" id="TIGR03568">
    <property type="entry name" value="NeuC_NnaA"/>
    <property type="match status" value="1"/>
</dbReference>